<keyword evidence="12" id="KW-0234">DNA repair</keyword>
<evidence type="ECO:0000256" key="8">
    <source>
        <dbReference type="ARBA" id="ARBA00022840"/>
    </source>
</evidence>
<dbReference type="RefSeq" id="WP_382402403.1">
    <property type="nucleotide sequence ID" value="NZ_JBHTNH010000029.1"/>
</dbReference>
<evidence type="ECO:0000256" key="6">
    <source>
        <dbReference type="ARBA" id="ARBA00022801"/>
    </source>
</evidence>
<gene>
    <name evidence="14" type="ORF">ACFQ4A_16040</name>
</gene>
<evidence type="ECO:0000259" key="13">
    <source>
        <dbReference type="Pfam" id="PF12705"/>
    </source>
</evidence>
<evidence type="ECO:0000256" key="2">
    <source>
        <dbReference type="ARBA" id="ARBA00022722"/>
    </source>
</evidence>
<keyword evidence="5" id="KW-0227">DNA damage</keyword>
<dbReference type="Pfam" id="PF12705">
    <property type="entry name" value="PDDEXK_1"/>
    <property type="match status" value="1"/>
</dbReference>
<keyword evidence="9" id="KW-0408">Iron</keyword>
<comment type="caution">
    <text evidence="14">The sequence shown here is derived from an EMBL/GenBank/DDBJ whole genome shotgun (WGS) entry which is preliminary data.</text>
</comment>
<keyword evidence="2" id="KW-0540">Nuclease</keyword>
<sequence>MKTFSFSRLKLYQTCPKRFYYKYILGREEPVTKLLALGKAVHKAIEEMINGDSFENAVQKGWVDADFHPEVTGTEIKQLVKKAPIHQGMGKTEQYFRFPLSDSPSAPYIQGYIDLVQKNRPGMTVSDWKTNWKTYDIRDNHQVALYALAIQHLKGVNEVKGRLAFLRYGKESTHIFNRDDTEQAREWALQLANEINSKLSVLDIMPEKADELFPVTPSGACSHCSFVLECFRNFSQYSLKNNGGFKDEKNV</sequence>
<keyword evidence="6" id="KW-0378">Hydrolase</keyword>
<evidence type="ECO:0000313" key="15">
    <source>
        <dbReference type="Proteomes" id="UP001597178"/>
    </source>
</evidence>
<keyword evidence="10" id="KW-0411">Iron-sulfur</keyword>
<protein>
    <submittedName>
        <fullName evidence="14">RecB family exonuclease</fullName>
    </submittedName>
</protein>
<dbReference type="PANTHER" id="PTHR36531:SF6">
    <property type="entry name" value="DNA REPLICATION ATP-DEPENDENT HELICASE_NUCLEASE DNA2"/>
    <property type="match status" value="1"/>
</dbReference>
<dbReference type="InterPro" id="IPR051827">
    <property type="entry name" value="Cas4_exonuclease"/>
</dbReference>
<evidence type="ECO:0000256" key="4">
    <source>
        <dbReference type="ARBA" id="ARBA00022741"/>
    </source>
</evidence>
<evidence type="ECO:0000256" key="3">
    <source>
        <dbReference type="ARBA" id="ARBA00022723"/>
    </source>
</evidence>
<keyword evidence="7" id="KW-0347">Helicase</keyword>
<dbReference type="InterPro" id="IPR011604">
    <property type="entry name" value="PDDEXK-like_dom_sf"/>
</dbReference>
<dbReference type="Gene3D" id="3.90.320.10">
    <property type="match status" value="1"/>
</dbReference>
<dbReference type="SUPFAM" id="SSF52980">
    <property type="entry name" value="Restriction endonuclease-like"/>
    <property type="match status" value="1"/>
</dbReference>
<evidence type="ECO:0000313" key="14">
    <source>
        <dbReference type="EMBL" id="MFD1363160.1"/>
    </source>
</evidence>
<evidence type="ECO:0000256" key="7">
    <source>
        <dbReference type="ARBA" id="ARBA00022806"/>
    </source>
</evidence>
<proteinExistence type="predicted"/>
<organism evidence="14 15">
    <name type="scientific">Lentibacillus salinarum</name>
    <dbReference type="NCBI Taxonomy" id="446820"/>
    <lineage>
        <taxon>Bacteria</taxon>
        <taxon>Bacillati</taxon>
        <taxon>Bacillota</taxon>
        <taxon>Bacilli</taxon>
        <taxon>Bacillales</taxon>
        <taxon>Bacillaceae</taxon>
        <taxon>Lentibacillus</taxon>
    </lineage>
</organism>
<feature type="domain" description="PD-(D/E)XK endonuclease-like" evidence="13">
    <location>
        <begin position="3"/>
        <end position="226"/>
    </location>
</feature>
<dbReference type="GO" id="GO:0004527">
    <property type="term" value="F:exonuclease activity"/>
    <property type="evidence" value="ECO:0007669"/>
    <property type="project" value="UniProtKB-KW"/>
</dbReference>
<reference evidence="15" key="1">
    <citation type="journal article" date="2019" name="Int. J. Syst. Evol. Microbiol.">
        <title>The Global Catalogue of Microorganisms (GCM) 10K type strain sequencing project: providing services to taxonomists for standard genome sequencing and annotation.</title>
        <authorList>
            <consortium name="The Broad Institute Genomics Platform"/>
            <consortium name="The Broad Institute Genome Sequencing Center for Infectious Disease"/>
            <person name="Wu L."/>
            <person name="Ma J."/>
        </authorList>
    </citation>
    <scope>NUCLEOTIDE SEQUENCE [LARGE SCALE GENOMIC DNA]</scope>
    <source>
        <strain evidence="15">CCUG 54822</strain>
    </source>
</reference>
<keyword evidence="14" id="KW-0269">Exonuclease</keyword>
<dbReference type="InterPro" id="IPR038726">
    <property type="entry name" value="PDDEXK_AddAB-type"/>
</dbReference>
<evidence type="ECO:0000256" key="11">
    <source>
        <dbReference type="ARBA" id="ARBA00023125"/>
    </source>
</evidence>
<dbReference type="Proteomes" id="UP001597178">
    <property type="component" value="Unassembled WGS sequence"/>
</dbReference>
<keyword evidence="8" id="KW-0067">ATP-binding</keyword>
<evidence type="ECO:0000256" key="5">
    <source>
        <dbReference type="ARBA" id="ARBA00022763"/>
    </source>
</evidence>
<evidence type="ECO:0000256" key="1">
    <source>
        <dbReference type="ARBA" id="ARBA00001966"/>
    </source>
</evidence>
<comment type="cofactor">
    <cofactor evidence="1">
        <name>[4Fe-4S] cluster</name>
        <dbReference type="ChEBI" id="CHEBI:49883"/>
    </cofactor>
</comment>
<dbReference type="InterPro" id="IPR011335">
    <property type="entry name" value="Restrct_endonuc-II-like"/>
</dbReference>
<accession>A0ABW3ZXK7</accession>
<evidence type="ECO:0000256" key="10">
    <source>
        <dbReference type="ARBA" id="ARBA00023014"/>
    </source>
</evidence>
<keyword evidence="11" id="KW-0238">DNA-binding</keyword>
<keyword evidence="4" id="KW-0547">Nucleotide-binding</keyword>
<keyword evidence="15" id="KW-1185">Reference proteome</keyword>
<dbReference type="EMBL" id="JBHTNH010000029">
    <property type="protein sequence ID" value="MFD1363160.1"/>
    <property type="molecule type" value="Genomic_DNA"/>
</dbReference>
<keyword evidence="3" id="KW-0479">Metal-binding</keyword>
<dbReference type="PANTHER" id="PTHR36531">
    <property type="entry name" value="CRISPR-ASSOCIATED EXONUCLEASE CAS4"/>
    <property type="match status" value="1"/>
</dbReference>
<name>A0ABW3ZXK7_9BACI</name>
<evidence type="ECO:0000256" key="12">
    <source>
        <dbReference type="ARBA" id="ARBA00023204"/>
    </source>
</evidence>
<evidence type="ECO:0000256" key="9">
    <source>
        <dbReference type="ARBA" id="ARBA00023004"/>
    </source>
</evidence>